<sequence length="102" mass="11162">MAGSFVWNLWSAILGFTLFFALSIAHHTPSYVMIGSSISALLFLLIAFVFRFIIGEIADGPVDSLDNSADAKFVDDEKGMDLNSIDDFDAEKAADVIKELLK</sequence>
<evidence type="ECO:0000313" key="2">
    <source>
        <dbReference type="EMBL" id="RDI47433.1"/>
    </source>
</evidence>
<reference evidence="2 3" key="1">
    <citation type="submission" date="2018-07" db="EMBL/GenBank/DDBJ databases">
        <title>Genomic Encyclopedia of Type Strains, Phase IV (KMG-IV): sequencing the most valuable type-strain genomes for metagenomic binning, comparative biology and taxonomic classification.</title>
        <authorList>
            <person name="Goeker M."/>
        </authorList>
    </citation>
    <scope>NUCLEOTIDE SEQUENCE [LARGE SCALE GENOMIC DNA]</scope>
    <source>
        <strain evidence="2 3">DSM 25281</strain>
    </source>
</reference>
<feature type="transmembrane region" description="Helical" evidence="1">
    <location>
        <begin position="31"/>
        <end position="54"/>
    </location>
</feature>
<feature type="transmembrane region" description="Helical" evidence="1">
    <location>
        <begin position="7"/>
        <end position="25"/>
    </location>
</feature>
<dbReference type="OrthoDB" id="2456374at2"/>
<organism evidence="2 3">
    <name type="scientific">Falsibacillus pallidus</name>
    <dbReference type="NCBI Taxonomy" id="493781"/>
    <lineage>
        <taxon>Bacteria</taxon>
        <taxon>Bacillati</taxon>
        <taxon>Bacillota</taxon>
        <taxon>Bacilli</taxon>
        <taxon>Bacillales</taxon>
        <taxon>Bacillaceae</taxon>
        <taxon>Falsibacillus</taxon>
    </lineage>
</organism>
<keyword evidence="1" id="KW-0472">Membrane</keyword>
<dbReference type="Proteomes" id="UP000255326">
    <property type="component" value="Unassembled WGS sequence"/>
</dbReference>
<name>A0A370H056_9BACI</name>
<keyword evidence="1" id="KW-0812">Transmembrane</keyword>
<protein>
    <submittedName>
        <fullName evidence="2">Uncharacterized protein</fullName>
    </submittedName>
</protein>
<gene>
    <name evidence="2" type="ORF">DFR59_10188</name>
</gene>
<accession>A0A370H056</accession>
<dbReference type="AlphaFoldDB" id="A0A370H056"/>
<proteinExistence type="predicted"/>
<comment type="caution">
    <text evidence="2">The sequence shown here is derived from an EMBL/GenBank/DDBJ whole genome shotgun (WGS) entry which is preliminary data.</text>
</comment>
<evidence type="ECO:0000313" key="3">
    <source>
        <dbReference type="Proteomes" id="UP000255326"/>
    </source>
</evidence>
<evidence type="ECO:0000256" key="1">
    <source>
        <dbReference type="SAM" id="Phobius"/>
    </source>
</evidence>
<keyword evidence="1" id="KW-1133">Transmembrane helix</keyword>
<dbReference type="RefSeq" id="WP_114743656.1">
    <property type="nucleotide sequence ID" value="NZ_QQAY01000001.1"/>
</dbReference>
<dbReference type="EMBL" id="QQAY01000001">
    <property type="protein sequence ID" value="RDI47433.1"/>
    <property type="molecule type" value="Genomic_DNA"/>
</dbReference>
<keyword evidence="3" id="KW-1185">Reference proteome</keyword>